<dbReference type="InterPro" id="IPR008927">
    <property type="entry name" value="6-PGluconate_DH-like_C_sf"/>
</dbReference>
<dbReference type="PANTHER" id="PTHR22981:SF7">
    <property type="entry name" value="3-HYDROXYISOBUTYRATE DEHYDROGENASE, MITOCHONDRIAL"/>
    <property type="match status" value="1"/>
</dbReference>
<evidence type="ECO:0000313" key="12">
    <source>
        <dbReference type="WBParaSite" id="ACRNAN_scaffold209.g22236.t1"/>
    </source>
</evidence>
<evidence type="ECO:0000256" key="5">
    <source>
        <dbReference type="ARBA" id="ARBA00023002"/>
    </source>
</evidence>
<dbReference type="Pfam" id="PF03446">
    <property type="entry name" value="NAD_binding_2"/>
    <property type="match status" value="1"/>
</dbReference>
<dbReference type="GO" id="GO:0050661">
    <property type="term" value="F:NADP binding"/>
    <property type="evidence" value="ECO:0007669"/>
    <property type="project" value="InterPro"/>
</dbReference>
<evidence type="ECO:0000256" key="6">
    <source>
        <dbReference type="ARBA" id="ARBA00023027"/>
    </source>
</evidence>
<evidence type="ECO:0000256" key="8">
    <source>
        <dbReference type="PIRSR" id="PIRSR000103-1"/>
    </source>
</evidence>
<evidence type="ECO:0000256" key="1">
    <source>
        <dbReference type="ARBA" id="ARBA00005109"/>
    </source>
</evidence>
<dbReference type="InterPro" id="IPR006115">
    <property type="entry name" value="6PGDH_NADP-bd"/>
</dbReference>
<organism evidence="11 12">
    <name type="scientific">Acrobeloides nanus</name>
    <dbReference type="NCBI Taxonomy" id="290746"/>
    <lineage>
        <taxon>Eukaryota</taxon>
        <taxon>Metazoa</taxon>
        <taxon>Ecdysozoa</taxon>
        <taxon>Nematoda</taxon>
        <taxon>Chromadorea</taxon>
        <taxon>Rhabditida</taxon>
        <taxon>Tylenchina</taxon>
        <taxon>Cephalobomorpha</taxon>
        <taxon>Cephaloboidea</taxon>
        <taxon>Cephalobidae</taxon>
        <taxon>Acrobeloides</taxon>
    </lineage>
</organism>
<keyword evidence="11" id="KW-1185">Reference proteome</keyword>
<dbReference type="InterPro" id="IPR015815">
    <property type="entry name" value="HIBADH-related"/>
</dbReference>
<dbReference type="AlphaFoldDB" id="A0A914DAU6"/>
<dbReference type="PANTHER" id="PTHR22981">
    <property type="entry name" value="3-HYDROXYISOBUTYRATE DEHYDROGENASE-RELATED"/>
    <property type="match status" value="1"/>
</dbReference>
<comment type="pathway">
    <text evidence="1">Amino-acid degradation; L-valine degradation.</text>
</comment>
<evidence type="ECO:0000256" key="7">
    <source>
        <dbReference type="ARBA" id="ARBA00049197"/>
    </source>
</evidence>
<evidence type="ECO:0000259" key="9">
    <source>
        <dbReference type="Pfam" id="PF03446"/>
    </source>
</evidence>
<dbReference type="PIRSF" id="PIRSF000103">
    <property type="entry name" value="HIBADH"/>
    <property type="match status" value="1"/>
</dbReference>
<evidence type="ECO:0000259" key="10">
    <source>
        <dbReference type="Pfam" id="PF14833"/>
    </source>
</evidence>
<feature type="domain" description="6-phosphogluconate dehydrogenase NADP-binding" evidence="9">
    <location>
        <begin position="1"/>
        <end position="152"/>
    </location>
</feature>
<dbReference type="GO" id="GO:0051287">
    <property type="term" value="F:NAD binding"/>
    <property type="evidence" value="ECO:0007669"/>
    <property type="project" value="InterPro"/>
</dbReference>
<dbReference type="WBParaSite" id="ACRNAN_scaffold209.g22236.t1">
    <property type="protein sequence ID" value="ACRNAN_scaffold209.g22236.t1"/>
    <property type="gene ID" value="ACRNAN_scaffold209.g22236"/>
</dbReference>
<dbReference type="SUPFAM" id="SSF51735">
    <property type="entry name" value="NAD(P)-binding Rossmann-fold domains"/>
    <property type="match status" value="1"/>
</dbReference>
<dbReference type="InterPro" id="IPR011548">
    <property type="entry name" value="HIBADH"/>
</dbReference>
<dbReference type="InterPro" id="IPR036291">
    <property type="entry name" value="NAD(P)-bd_dom_sf"/>
</dbReference>
<dbReference type="FunFam" id="1.10.1040.10:FF:000006">
    <property type="entry name" value="3-hydroxyisobutyrate dehydrogenase"/>
    <property type="match status" value="1"/>
</dbReference>
<name>A0A914DAU6_9BILA</name>
<feature type="active site" evidence="8">
    <location>
        <position position="161"/>
    </location>
</feature>
<evidence type="ECO:0000256" key="2">
    <source>
        <dbReference type="ARBA" id="ARBA00006013"/>
    </source>
</evidence>
<dbReference type="InterPro" id="IPR029154">
    <property type="entry name" value="HIBADH-like_NADP-bd"/>
</dbReference>
<accession>A0A914DAU6</accession>
<keyword evidence="6" id="KW-0520">NAD</keyword>
<sequence>MGGHMARNLMRNGFKLIVNDVDPKRVEELKADGADVAKHPADVAAAAKDIITMLPNSGHVLSVFTSDNGILSKLQPGSICIDSSTIDQSASVKISNLVAEKNSSYLDAPVSGGVTGAQNATLTFMVGSSNQKSFEYAKKYFSLMGKNAVYCGKVGNGQAAKICNNMLLGIEMIGVAEAMNLGVKMGLDPKLLASIINTSSGRCWSSDTYNPVPNVIEGIPSCKGYSGGFASELMAKDLALAQTASTETKSPTPLGSMAHQIYRILSHSPEFAKKDFAVVYQFLKDQKEI</sequence>
<comment type="catalytic activity">
    <reaction evidence="7">
        <text>3-hydroxy-2-methylpropanoate + NAD(+) = 2-methyl-3-oxopropanoate + NADH + H(+)</text>
        <dbReference type="Rhea" id="RHEA:17681"/>
        <dbReference type="ChEBI" id="CHEBI:11805"/>
        <dbReference type="ChEBI" id="CHEBI:15378"/>
        <dbReference type="ChEBI" id="CHEBI:57540"/>
        <dbReference type="ChEBI" id="CHEBI:57700"/>
        <dbReference type="ChEBI" id="CHEBI:57945"/>
        <dbReference type="EC" id="1.1.1.31"/>
    </reaction>
</comment>
<dbReference type="Gene3D" id="1.10.1040.10">
    <property type="entry name" value="N-(1-d-carboxylethyl)-l-norvaline Dehydrogenase, domain 2"/>
    <property type="match status" value="1"/>
</dbReference>
<dbReference type="Gene3D" id="3.40.50.720">
    <property type="entry name" value="NAD(P)-binding Rossmann-like Domain"/>
    <property type="match status" value="1"/>
</dbReference>
<protein>
    <recommendedName>
        <fullName evidence="3">3-hydroxyisobutyrate dehydrogenase</fullName>
        <ecNumber evidence="3">1.1.1.31</ecNumber>
    </recommendedName>
</protein>
<proteinExistence type="inferred from homology"/>
<keyword evidence="5" id="KW-0560">Oxidoreductase</keyword>
<comment type="similarity">
    <text evidence="2">Belongs to the HIBADH-related family. 3-hydroxyisobutyrate dehydrogenase subfamily.</text>
</comment>
<dbReference type="GO" id="GO:0006574">
    <property type="term" value="P:L-valine catabolic process"/>
    <property type="evidence" value="ECO:0007669"/>
    <property type="project" value="TreeGrafter"/>
</dbReference>
<evidence type="ECO:0000313" key="11">
    <source>
        <dbReference type="Proteomes" id="UP000887540"/>
    </source>
</evidence>
<dbReference type="Proteomes" id="UP000887540">
    <property type="component" value="Unplaced"/>
</dbReference>
<dbReference type="Pfam" id="PF14833">
    <property type="entry name" value="NAD_binding_11"/>
    <property type="match status" value="1"/>
</dbReference>
<dbReference type="GO" id="GO:0008442">
    <property type="term" value="F:3-hydroxyisobutyrate dehydrogenase activity"/>
    <property type="evidence" value="ECO:0007669"/>
    <property type="project" value="UniProtKB-EC"/>
</dbReference>
<evidence type="ECO:0000256" key="3">
    <source>
        <dbReference type="ARBA" id="ARBA00012991"/>
    </source>
</evidence>
<dbReference type="SUPFAM" id="SSF48179">
    <property type="entry name" value="6-phosphogluconate dehydrogenase C-terminal domain-like"/>
    <property type="match status" value="1"/>
</dbReference>
<dbReference type="GO" id="GO:0005739">
    <property type="term" value="C:mitochondrion"/>
    <property type="evidence" value="ECO:0007669"/>
    <property type="project" value="TreeGrafter"/>
</dbReference>
<keyword evidence="4" id="KW-0101">Branched-chain amino acid catabolism</keyword>
<dbReference type="NCBIfam" id="TIGR01692">
    <property type="entry name" value="HIBADH"/>
    <property type="match status" value="1"/>
</dbReference>
<feature type="domain" description="3-hydroxyisobutyrate dehydrogenase-like NAD-binding" evidence="10">
    <location>
        <begin position="155"/>
        <end position="281"/>
    </location>
</feature>
<dbReference type="InterPro" id="IPR013328">
    <property type="entry name" value="6PGD_dom2"/>
</dbReference>
<dbReference type="EC" id="1.1.1.31" evidence="3"/>
<reference evidence="12" key="1">
    <citation type="submission" date="2022-11" db="UniProtKB">
        <authorList>
            <consortium name="WormBaseParasite"/>
        </authorList>
    </citation>
    <scope>IDENTIFICATION</scope>
</reference>
<evidence type="ECO:0000256" key="4">
    <source>
        <dbReference type="ARBA" id="ARBA00022456"/>
    </source>
</evidence>